<dbReference type="Proteomes" id="UP001597357">
    <property type="component" value="Unassembled WGS sequence"/>
</dbReference>
<dbReference type="InterPro" id="IPR022409">
    <property type="entry name" value="PKD/Chitinase_dom"/>
</dbReference>
<feature type="domain" description="PKD" evidence="3">
    <location>
        <begin position="879"/>
        <end position="949"/>
    </location>
</feature>
<dbReference type="InterPro" id="IPR026444">
    <property type="entry name" value="Secre_tail"/>
</dbReference>
<feature type="signal peptide" evidence="2">
    <location>
        <begin position="1"/>
        <end position="28"/>
    </location>
</feature>
<keyword evidence="1 2" id="KW-0732">Signal</keyword>
<reference evidence="5" key="1">
    <citation type="journal article" date="2019" name="Int. J. Syst. Evol. Microbiol.">
        <title>The Global Catalogue of Microorganisms (GCM) 10K type strain sequencing project: providing services to taxonomists for standard genome sequencing and annotation.</title>
        <authorList>
            <consortium name="The Broad Institute Genomics Platform"/>
            <consortium name="The Broad Institute Genome Sequencing Center for Infectious Disease"/>
            <person name="Wu L."/>
            <person name="Ma J."/>
        </authorList>
    </citation>
    <scope>NUCLEOTIDE SEQUENCE [LARGE SCALE GENOMIC DNA]</scope>
    <source>
        <strain evidence="5">KCTC 42255</strain>
    </source>
</reference>
<dbReference type="InterPro" id="IPR013783">
    <property type="entry name" value="Ig-like_fold"/>
</dbReference>
<dbReference type="SMART" id="SM00089">
    <property type="entry name" value="PKD"/>
    <property type="match status" value="3"/>
</dbReference>
<keyword evidence="5" id="KW-1185">Reference proteome</keyword>
<dbReference type="Gene3D" id="2.60.40.10">
    <property type="entry name" value="Immunoglobulins"/>
    <property type="match status" value="5"/>
</dbReference>
<dbReference type="InterPro" id="IPR035986">
    <property type="entry name" value="PKD_dom_sf"/>
</dbReference>
<dbReference type="InterPro" id="IPR011050">
    <property type="entry name" value="Pectin_lyase_fold/virulence"/>
</dbReference>
<evidence type="ECO:0000313" key="5">
    <source>
        <dbReference type="Proteomes" id="UP001597357"/>
    </source>
</evidence>
<feature type="domain" description="PKD" evidence="3">
    <location>
        <begin position="798"/>
        <end position="881"/>
    </location>
</feature>
<dbReference type="SUPFAM" id="SSF49299">
    <property type="entry name" value="PKD domain"/>
    <property type="match status" value="3"/>
</dbReference>
<accession>A0ABW5SE01</accession>
<comment type="caution">
    <text evidence="4">The sequence shown here is derived from an EMBL/GenBank/DDBJ whole genome shotgun (WGS) entry which is preliminary data.</text>
</comment>
<evidence type="ECO:0000259" key="3">
    <source>
        <dbReference type="PROSITE" id="PS50093"/>
    </source>
</evidence>
<organism evidence="4 5">
    <name type="scientific">Mesonia sediminis</name>
    <dbReference type="NCBI Taxonomy" id="1703946"/>
    <lineage>
        <taxon>Bacteria</taxon>
        <taxon>Pseudomonadati</taxon>
        <taxon>Bacteroidota</taxon>
        <taxon>Flavobacteriia</taxon>
        <taxon>Flavobacteriales</taxon>
        <taxon>Flavobacteriaceae</taxon>
        <taxon>Mesonia</taxon>
    </lineage>
</organism>
<dbReference type="InterPro" id="IPR000601">
    <property type="entry name" value="PKD_dom"/>
</dbReference>
<dbReference type="PROSITE" id="PS50093">
    <property type="entry name" value="PKD"/>
    <property type="match status" value="3"/>
</dbReference>
<protein>
    <submittedName>
        <fullName evidence="4">PKD domain-containing protein</fullName>
    </submittedName>
</protein>
<dbReference type="RefSeq" id="WP_379046713.1">
    <property type="nucleotide sequence ID" value="NZ_JBHULZ010000041.1"/>
</dbReference>
<dbReference type="NCBIfam" id="TIGR04183">
    <property type="entry name" value="Por_Secre_tail"/>
    <property type="match status" value="1"/>
</dbReference>
<dbReference type="CDD" id="cd00146">
    <property type="entry name" value="PKD"/>
    <property type="match status" value="3"/>
</dbReference>
<feature type="domain" description="PKD" evidence="3">
    <location>
        <begin position="975"/>
        <end position="1042"/>
    </location>
</feature>
<dbReference type="SUPFAM" id="SSF51126">
    <property type="entry name" value="Pectin lyase-like"/>
    <property type="match status" value="1"/>
</dbReference>
<feature type="chain" id="PRO_5046440959" evidence="2">
    <location>
        <begin position="29"/>
        <end position="1712"/>
    </location>
</feature>
<dbReference type="Pfam" id="PF18911">
    <property type="entry name" value="PKD_4"/>
    <property type="match status" value="3"/>
</dbReference>
<gene>
    <name evidence="4" type="ORF">ACFSQ0_08090</name>
</gene>
<dbReference type="EMBL" id="JBHULZ010000041">
    <property type="protein sequence ID" value="MFD2697947.1"/>
    <property type="molecule type" value="Genomic_DNA"/>
</dbReference>
<name>A0ABW5SE01_9FLAO</name>
<evidence type="ECO:0000256" key="1">
    <source>
        <dbReference type="ARBA" id="ARBA00022729"/>
    </source>
</evidence>
<sequence length="1712" mass="182771">MKYLTTTLVKINLSLLLMLMLSSLSAQSITFDLENAVLQNNNSAINQSITVGGNVYTMTITHATSNGNAGLTQVNGSQVFYYNGGAGNTNPWVISFTKNGNPTNFTLHGLTCVAYRNYQISLLDPNDQVITPFASYPIGVVSPVFVVNTNLASNISSFKIKPDNLATLNNFGLDNIQVSFPTSNPIINSVSVPLNNTYAAGDDLNFSIQFDQNIIVNTLNGVPQITIAVGSSLKNATYSSGSGTSSLDFVYTVQAGDFDSNGIGINGLSANGGSLQNSNGLAANLNLNNVANTNGVLVDGVAPTGYTVQFDQALIAISNENNASFTIAAAEIGATYQYTITSNNGGTPLSGSGVISQANQQISDLNLSGLSNGVLNLSLQLTDGVGNTGSLATAQTNKQTLVYQPDANQILYVNKNTPNPQGDGSSWANAIPELAHALKWANNNASPNWATTPLQIWVAGGTYTPLYSPIDGEFGKQKGRANAFLLVKDVQLFGGFAGTENSISQRDLSNTNNASILSGDRDANDALLNPAPNTGVRHTASSRAQNTYHVLMGSGNLGQTKVDGFTIQGANASSVSQSISGFYINGNYFSHFSGGGIYIRKANIPFKNLKLQDNSANRGAGIYNIDANSSLVNSIIHHNHATDAGGGIYINLNGQMQFTNVSIALNSAPQGEAIVTKLSNPILHNSIIFGDIKELLGGTYTAYHSLIEGNNTIANGNINTYGLTPTLVFNNPFQDDFSLKNTSRAVNVGNNTAYTQAGGNLLTDVDLNGQARLYDDSFFSQDQIDLGALEYNADLPVRNTDFTANPTEGCGIPHTVFFTDTSEYPDLWEWDFGDGNTSTSQNPIHNFVSPGDYTVSLKTTDTIFNTYNTHTALIRVQTATANFTSSTTSSCIGSTIAFTDTSTLNGNGSITQWEWDFGDGNTSTVQNPSHTYTTPGNFKVSLKITTDTGCSYTENKIDYISINQVIADFSTTDTTTGFPNLTVNFQDNSTSNLPITGWLWDFGDGNTSTLQNPTHTYSSFGVYDVSLNITTTQACSASLTKNGFINTSDNLAPTALCQSLQVYLDANGTASITPAMVDAGSTDNDQIASIQITPQVFDCSMIGAQSVSMLVTDRAGNTSSCSINIQVIDSLAPVPDLASLPTITKACELLPTDLTPPTATDNCGGSVLVTNDAVFPINTQGNHSITWTFQDQNGNTSTQIQNIVIDDTMPPTPDLASLPTITKACELLPTDLTPPTATDNCGGSVLVTNDAVFPINAQGNHSITWTFQDQNGNTSTQTQNIQVLASPLEAVSFNDGQFTYDGNLHSLSVSNLPAGAQVNYSISPQTSSPNGAIDAGNYTVTAVISPPASDVNCDPISLSAQLVIEKAAQSINFQDPGLKILEDDSDFQLQASASSGLPVQFTYSYAGVSPPATVSSTGWVSLLSSGQIQITAEQPGNNNYHPATSMSQILQINSRDASAHTIQIEEKQFNTPPKELDYQIACTNQKESVNIEITTEVNAQVSPAKSFKIETPKPGIYKQKVTITSQDGSSTQTYWIIIEKQFAFFDIVHQKFDNVLLVNNNPATNGGYQFVGYQWFKNAKPIGNEQYYSAGPQSQDILDPQAEYAVKLYLANGAILHTCIGQISLSQSADFNAWPNPNQAGNQLHFEVSQTDISLQQPAFVRLYTLQGIQVGVWKISEKNTRIDLPETLSTGTYLASYQIGNHTESFKLIIE</sequence>
<proteinExistence type="predicted"/>
<evidence type="ECO:0000256" key="2">
    <source>
        <dbReference type="SAM" id="SignalP"/>
    </source>
</evidence>
<evidence type="ECO:0000313" key="4">
    <source>
        <dbReference type="EMBL" id="MFD2697947.1"/>
    </source>
</evidence>